<feature type="compositionally biased region" description="Basic and acidic residues" evidence="1">
    <location>
        <begin position="188"/>
        <end position="204"/>
    </location>
</feature>
<name>A0A9J6DTG3_RHIMP</name>
<organism evidence="2 3">
    <name type="scientific">Rhipicephalus microplus</name>
    <name type="common">Cattle tick</name>
    <name type="synonym">Boophilus microplus</name>
    <dbReference type="NCBI Taxonomy" id="6941"/>
    <lineage>
        <taxon>Eukaryota</taxon>
        <taxon>Metazoa</taxon>
        <taxon>Ecdysozoa</taxon>
        <taxon>Arthropoda</taxon>
        <taxon>Chelicerata</taxon>
        <taxon>Arachnida</taxon>
        <taxon>Acari</taxon>
        <taxon>Parasitiformes</taxon>
        <taxon>Ixodida</taxon>
        <taxon>Ixodoidea</taxon>
        <taxon>Ixodidae</taxon>
        <taxon>Rhipicephalinae</taxon>
        <taxon>Rhipicephalus</taxon>
        <taxon>Boophilus</taxon>
    </lineage>
</organism>
<proteinExistence type="predicted"/>
<evidence type="ECO:0000313" key="2">
    <source>
        <dbReference type="EMBL" id="KAH8025501.1"/>
    </source>
</evidence>
<feature type="compositionally biased region" description="Polar residues" evidence="1">
    <location>
        <begin position="169"/>
        <end position="179"/>
    </location>
</feature>
<feature type="region of interest" description="Disordered" evidence="1">
    <location>
        <begin position="152"/>
        <end position="204"/>
    </location>
</feature>
<reference evidence="2" key="2">
    <citation type="submission" date="2021-09" db="EMBL/GenBank/DDBJ databases">
        <authorList>
            <person name="Jia N."/>
            <person name="Wang J."/>
            <person name="Shi W."/>
            <person name="Du L."/>
            <person name="Sun Y."/>
            <person name="Zhan W."/>
            <person name="Jiang J."/>
            <person name="Wang Q."/>
            <person name="Zhang B."/>
            <person name="Ji P."/>
            <person name="Sakyi L.B."/>
            <person name="Cui X."/>
            <person name="Yuan T."/>
            <person name="Jiang B."/>
            <person name="Yang W."/>
            <person name="Lam T.T.-Y."/>
            <person name="Chang Q."/>
            <person name="Ding S."/>
            <person name="Wang X."/>
            <person name="Zhu J."/>
            <person name="Ruan X."/>
            <person name="Zhao L."/>
            <person name="Wei J."/>
            <person name="Que T."/>
            <person name="Du C."/>
            <person name="Cheng J."/>
            <person name="Dai P."/>
            <person name="Han X."/>
            <person name="Huang E."/>
            <person name="Gao Y."/>
            <person name="Liu J."/>
            <person name="Shao H."/>
            <person name="Ye R."/>
            <person name="Li L."/>
            <person name="Wei W."/>
            <person name="Wang X."/>
            <person name="Wang C."/>
            <person name="Huo Q."/>
            <person name="Li W."/>
            <person name="Guo W."/>
            <person name="Chen H."/>
            <person name="Chen S."/>
            <person name="Zhou L."/>
            <person name="Zhou L."/>
            <person name="Ni X."/>
            <person name="Tian J."/>
            <person name="Zhou Y."/>
            <person name="Sheng Y."/>
            <person name="Liu T."/>
            <person name="Pan Y."/>
            <person name="Xia L."/>
            <person name="Li J."/>
            <person name="Zhao F."/>
            <person name="Cao W."/>
        </authorList>
    </citation>
    <scope>NUCLEOTIDE SEQUENCE</scope>
    <source>
        <strain evidence="2">Rmic-2018</strain>
        <tissue evidence="2">Larvae</tissue>
    </source>
</reference>
<gene>
    <name evidence="2" type="ORF">HPB51_008987</name>
</gene>
<keyword evidence="3" id="KW-1185">Reference proteome</keyword>
<sequence>MKKSDVKRRRTDVKATKHVGNGIHAEVSKVSAGYADIDRHDSKEAEEFLDVKAAAIEGGAEEDAEGYDHTDADAWEGAAYSADSEIAEGVTDVEYYVGEGTIRNGKWDEMQGVDADDAKVVLDVDDVPIAKDERAAKVSDDTEKFKKVVRREAEEPGKPMLGSCKKPSASDTTMLSTAEFSPGYARRSINDTEGDHNNVEVHIS</sequence>
<dbReference type="AlphaFoldDB" id="A0A9J6DTG3"/>
<reference evidence="2" key="1">
    <citation type="journal article" date="2020" name="Cell">
        <title>Large-Scale Comparative Analyses of Tick Genomes Elucidate Their Genetic Diversity and Vector Capacities.</title>
        <authorList>
            <consortium name="Tick Genome and Microbiome Consortium (TIGMIC)"/>
            <person name="Jia N."/>
            <person name="Wang J."/>
            <person name="Shi W."/>
            <person name="Du L."/>
            <person name="Sun Y."/>
            <person name="Zhan W."/>
            <person name="Jiang J.F."/>
            <person name="Wang Q."/>
            <person name="Zhang B."/>
            <person name="Ji P."/>
            <person name="Bell-Sakyi L."/>
            <person name="Cui X.M."/>
            <person name="Yuan T.T."/>
            <person name="Jiang B.G."/>
            <person name="Yang W.F."/>
            <person name="Lam T.T."/>
            <person name="Chang Q.C."/>
            <person name="Ding S.J."/>
            <person name="Wang X.J."/>
            <person name="Zhu J.G."/>
            <person name="Ruan X.D."/>
            <person name="Zhao L."/>
            <person name="Wei J.T."/>
            <person name="Ye R.Z."/>
            <person name="Que T.C."/>
            <person name="Du C.H."/>
            <person name="Zhou Y.H."/>
            <person name="Cheng J.X."/>
            <person name="Dai P.F."/>
            <person name="Guo W.B."/>
            <person name="Han X.H."/>
            <person name="Huang E.J."/>
            <person name="Li L.F."/>
            <person name="Wei W."/>
            <person name="Gao Y.C."/>
            <person name="Liu J.Z."/>
            <person name="Shao H.Z."/>
            <person name="Wang X."/>
            <person name="Wang C.C."/>
            <person name="Yang T.C."/>
            <person name="Huo Q.B."/>
            <person name="Li W."/>
            <person name="Chen H.Y."/>
            <person name="Chen S.E."/>
            <person name="Zhou L.G."/>
            <person name="Ni X.B."/>
            <person name="Tian J.H."/>
            <person name="Sheng Y."/>
            <person name="Liu T."/>
            <person name="Pan Y.S."/>
            <person name="Xia L.Y."/>
            <person name="Li J."/>
            <person name="Zhao F."/>
            <person name="Cao W.C."/>
        </authorList>
    </citation>
    <scope>NUCLEOTIDE SEQUENCE</scope>
    <source>
        <strain evidence="2">Rmic-2018</strain>
    </source>
</reference>
<accession>A0A9J6DTG3</accession>
<protein>
    <submittedName>
        <fullName evidence="2">Uncharacterized protein</fullName>
    </submittedName>
</protein>
<evidence type="ECO:0000313" key="3">
    <source>
        <dbReference type="Proteomes" id="UP000821866"/>
    </source>
</evidence>
<dbReference type="EMBL" id="JABSTU010000007">
    <property type="protein sequence ID" value="KAH8025501.1"/>
    <property type="molecule type" value="Genomic_DNA"/>
</dbReference>
<dbReference type="Proteomes" id="UP000821866">
    <property type="component" value="Unassembled WGS sequence"/>
</dbReference>
<evidence type="ECO:0000256" key="1">
    <source>
        <dbReference type="SAM" id="MobiDB-lite"/>
    </source>
</evidence>
<comment type="caution">
    <text evidence="2">The sequence shown here is derived from an EMBL/GenBank/DDBJ whole genome shotgun (WGS) entry which is preliminary data.</text>
</comment>